<organism evidence="2 3">
    <name type="scientific">Somion occarium</name>
    <dbReference type="NCBI Taxonomy" id="3059160"/>
    <lineage>
        <taxon>Eukaryota</taxon>
        <taxon>Fungi</taxon>
        <taxon>Dikarya</taxon>
        <taxon>Basidiomycota</taxon>
        <taxon>Agaricomycotina</taxon>
        <taxon>Agaricomycetes</taxon>
        <taxon>Polyporales</taxon>
        <taxon>Cerrenaceae</taxon>
        <taxon>Somion</taxon>
    </lineage>
</organism>
<protein>
    <submittedName>
        <fullName evidence="2">Uncharacterized protein</fullName>
    </submittedName>
</protein>
<reference evidence="3" key="1">
    <citation type="submission" date="2024-04" db="EMBL/GenBank/DDBJ databases">
        <authorList>
            <person name="Shaw F."/>
            <person name="Minotto A."/>
        </authorList>
    </citation>
    <scope>NUCLEOTIDE SEQUENCE [LARGE SCALE GENOMIC DNA]</scope>
</reference>
<dbReference type="EMBL" id="OZ037947">
    <property type="protein sequence ID" value="CAL1708301.1"/>
    <property type="molecule type" value="Genomic_DNA"/>
</dbReference>
<evidence type="ECO:0000256" key="1">
    <source>
        <dbReference type="SAM" id="MobiDB-lite"/>
    </source>
</evidence>
<evidence type="ECO:0000313" key="3">
    <source>
        <dbReference type="Proteomes" id="UP001497453"/>
    </source>
</evidence>
<gene>
    <name evidence="2" type="ORF">GFSPODELE1_LOCUS6786</name>
</gene>
<evidence type="ECO:0000313" key="2">
    <source>
        <dbReference type="EMBL" id="CAL1708301.1"/>
    </source>
</evidence>
<feature type="region of interest" description="Disordered" evidence="1">
    <location>
        <begin position="302"/>
        <end position="372"/>
    </location>
</feature>
<dbReference type="Proteomes" id="UP001497453">
    <property type="component" value="Chromosome 4"/>
</dbReference>
<feature type="compositionally biased region" description="Basic and acidic residues" evidence="1">
    <location>
        <begin position="425"/>
        <end position="434"/>
    </location>
</feature>
<sequence length="594" mass="64781">MLSLEPIDYMKSPEAVKTLTELVQPSSWNHYFFSARIIVSNPRLTWYISSPESLRDFYTHVFAHRDAWPLDLANPKPLGRMTMLLHYNGRSEPEDAADIDSVEQMRGVEELFEELGKWGVGGGYVTPSMIDDVKGKARARDENEEPAALDPLEFSHITLYAFPKVALRAYKGGKIAKALAFVACNQISSLGCQVNDSTQFAGDARASEDGSRDDASTIYEDCNSELYHTPATEDFPTLTNTFLGLSLNDPTDLNLATFGDYNLSTAPSITPLTRELGPPLDPVPPFNDILDLPVYRNIVPLPMLDTPPRNTMPGTFEVDSSLGEDEDHEDEVPRNTTSFSVPSTNSPDASTASTSDPSTPSTSTMATSNGSSISSVDVAAADSANLDDEVPRPMVCAGFYPPRRNAVVLGLGCDIPIPRSSSVSPDRRSEDKKPSTSVPSTLPPHLLLIAAPLQSPSDAIPPQILPHIKKLEIQSGGVELSNNLKLLSQEGNQIEELVLNFFGNLNDLGDRVDTTSDFLSNLTSLTTPHLRRITIYIRQASNTPEAAIAGKIVNSRLGEHAKRLGVSVDVKEYRPNVGYDDGGECFDVTGFRFF</sequence>
<proteinExistence type="predicted"/>
<name>A0ABP1DKE2_9APHY</name>
<feature type="region of interest" description="Disordered" evidence="1">
    <location>
        <begin position="418"/>
        <end position="441"/>
    </location>
</feature>
<keyword evidence="3" id="KW-1185">Reference proteome</keyword>
<feature type="compositionally biased region" description="Low complexity" evidence="1">
    <location>
        <begin position="342"/>
        <end position="372"/>
    </location>
</feature>
<accession>A0ABP1DKE2</accession>